<dbReference type="AlphaFoldDB" id="A0A1R3HDL4"/>
<dbReference type="SUPFAM" id="SSF53623">
    <property type="entry name" value="MurD-like peptide ligases, catalytic domain"/>
    <property type="match status" value="1"/>
</dbReference>
<dbReference type="EMBL" id="AWWV01012208">
    <property type="protein sequence ID" value="OMO68391.1"/>
    <property type="molecule type" value="Genomic_DNA"/>
</dbReference>
<dbReference type="SUPFAM" id="SSF53244">
    <property type="entry name" value="MurD-like peptide ligases, peptide-binding domain"/>
    <property type="match status" value="1"/>
</dbReference>
<dbReference type="PANTHER" id="PTHR43445">
    <property type="entry name" value="UDP-N-ACETYLMURAMATE--L-ALANINE LIGASE-RELATED"/>
    <property type="match status" value="1"/>
</dbReference>
<evidence type="ECO:0000256" key="2">
    <source>
        <dbReference type="ARBA" id="ARBA00004752"/>
    </source>
</evidence>
<feature type="domain" description="Mur ligase N-terminal catalytic" evidence="9">
    <location>
        <begin position="78"/>
        <end position="181"/>
    </location>
</feature>
<keyword evidence="5" id="KW-0436">Ligase</keyword>
<accession>A0A1R3HDL4</accession>
<feature type="domain" description="Mur ligase C-terminal" evidence="10">
    <location>
        <begin position="417"/>
        <end position="548"/>
    </location>
</feature>
<dbReference type="Gene3D" id="3.90.190.20">
    <property type="entry name" value="Mur ligase, C-terminal domain"/>
    <property type="match status" value="1"/>
</dbReference>
<comment type="subcellular location">
    <subcellularLocation>
        <location evidence="1">Cytoplasm</location>
    </subcellularLocation>
</comment>
<evidence type="ECO:0000256" key="6">
    <source>
        <dbReference type="ARBA" id="ARBA00022741"/>
    </source>
</evidence>
<evidence type="ECO:0000256" key="7">
    <source>
        <dbReference type="ARBA" id="ARBA00022840"/>
    </source>
</evidence>
<dbReference type="UniPathway" id="UPA00219"/>
<feature type="domain" description="Mur ligase central" evidence="11">
    <location>
        <begin position="186"/>
        <end position="295"/>
    </location>
</feature>
<dbReference type="InterPro" id="IPR050061">
    <property type="entry name" value="MurCDEF_pg_biosynth"/>
</dbReference>
<evidence type="ECO:0000259" key="10">
    <source>
        <dbReference type="Pfam" id="PF02875"/>
    </source>
</evidence>
<keyword evidence="4" id="KW-0963">Cytoplasm</keyword>
<evidence type="ECO:0000259" key="9">
    <source>
        <dbReference type="Pfam" id="PF01225"/>
    </source>
</evidence>
<evidence type="ECO:0000313" key="13">
    <source>
        <dbReference type="Proteomes" id="UP000188268"/>
    </source>
</evidence>
<gene>
    <name evidence="12" type="ORF">CCACVL1_19984</name>
</gene>
<reference evidence="12 13" key="1">
    <citation type="submission" date="2013-09" db="EMBL/GenBank/DDBJ databases">
        <title>Corchorus capsularis genome sequencing.</title>
        <authorList>
            <person name="Alam M."/>
            <person name="Haque M.S."/>
            <person name="Islam M.S."/>
            <person name="Emdad E.M."/>
            <person name="Islam M.M."/>
            <person name="Ahmed B."/>
            <person name="Halim A."/>
            <person name="Hossen Q.M.M."/>
            <person name="Hossain M.Z."/>
            <person name="Ahmed R."/>
            <person name="Khan M.M."/>
            <person name="Islam R."/>
            <person name="Rashid M.M."/>
            <person name="Khan S.A."/>
            <person name="Rahman M.S."/>
            <person name="Alam M."/>
        </authorList>
    </citation>
    <scope>NUCLEOTIDE SEQUENCE [LARGE SCALE GENOMIC DNA]</scope>
    <source>
        <strain evidence="13">cv. CVL-1</strain>
        <tissue evidence="12">Whole seedling</tissue>
    </source>
</reference>
<dbReference type="Gene3D" id="3.40.1190.10">
    <property type="entry name" value="Mur-like, catalytic domain"/>
    <property type="match status" value="1"/>
</dbReference>
<dbReference type="SUPFAM" id="SSF51984">
    <property type="entry name" value="MurCD N-terminal domain"/>
    <property type="match status" value="1"/>
</dbReference>
<protein>
    <recommendedName>
        <fullName evidence="3">UDP-N-acetylmuramate--L-alanine ligase</fullName>
        <ecNumber evidence="3">6.3.2.8</ecNumber>
    </recommendedName>
</protein>
<comment type="pathway">
    <text evidence="2">Cell wall biogenesis; peptidoglycan biosynthesis.</text>
</comment>
<evidence type="ECO:0000256" key="5">
    <source>
        <dbReference type="ARBA" id="ARBA00022598"/>
    </source>
</evidence>
<evidence type="ECO:0000256" key="1">
    <source>
        <dbReference type="ARBA" id="ARBA00004496"/>
    </source>
</evidence>
<proteinExistence type="inferred from homology"/>
<dbReference type="Pfam" id="PF08245">
    <property type="entry name" value="Mur_ligase_M"/>
    <property type="match status" value="1"/>
</dbReference>
<dbReference type="Gene3D" id="3.40.50.720">
    <property type="entry name" value="NAD(P)-binding Rossmann-like Domain"/>
    <property type="match status" value="1"/>
</dbReference>
<dbReference type="GO" id="GO:0005524">
    <property type="term" value="F:ATP binding"/>
    <property type="evidence" value="ECO:0007669"/>
    <property type="project" value="UniProtKB-KW"/>
</dbReference>
<dbReference type="InterPro" id="IPR036565">
    <property type="entry name" value="Mur-like_cat_sf"/>
</dbReference>
<dbReference type="GO" id="GO:0005737">
    <property type="term" value="C:cytoplasm"/>
    <property type="evidence" value="ECO:0007669"/>
    <property type="project" value="UniProtKB-SubCell"/>
</dbReference>
<comment type="catalytic activity">
    <reaction evidence="8">
        <text>UDP-N-acetyl-alpha-D-muramate + L-alanine + ATP = UDP-N-acetyl-alpha-D-muramoyl-L-alanine + ADP + phosphate + H(+)</text>
        <dbReference type="Rhea" id="RHEA:23372"/>
        <dbReference type="ChEBI" id="CHEBI:15378"/>
        <dbReference type="ChEBI" id="CHEBI:30616"/>
        <dbReference type="ChEBI" id="CHEBI:43474"/>
        <dbReference type="ChEBI" id="CHEBI:57972"/>
        <dbReference type="ChEBI" id="CHEBI:70757"/>
        <dbReference type="ChEBI" id="CHEBI:83898"/>
        <dbReference type="ChEBI" id="CHEBI:456216"/>
        <dbReference type="EC" id="6.3.2.8"/>
    </reaction>
</comment>
<dbReference type="Pfam" id="PF02875">
    <property type="entry name" value="Mur_ligase_C"/>
    <property type="match status" value="1"/>
</dbReference>
<keyword evidence="7" id="KW-0067">ATP-binding</keyword>
<dbReference type="InterPro" id="IPR013221">
    <property type="entry name" value="Mur_ligase_cen"/>
</dbReference>
<dbReference type="Pfam" id="PF01225">
    <property type="entry name" value="Mur_ligase"/>
    <property type="match status" value="1"/>
</dbReference>
<dbReference type="NCBIfam" id="TIGR01082">
    <property type="entry name" value="murC"/>
    <property type="match status" value="1"/>
</dbReference>
<dbReference type="PANTHER" id="PTHR43445:SF3">
    <property type="entry name" value="UDP-N-ACETYLMURAMATE--L-ALANINE LIGASE"/>
    <property type="match status" value="1"/>
</dbReference>
<evidence type="ECO:0000259" key="11">
    <source>
        <dbReference type="Pfam" id="PF08245"/>
    </source>
</evidence>
<dbReference type="HAMAP" id="MF_00046">
    <property type="entry name" value="MurC"/>
    <property type="match status" value="1"/>
</dbReference>
<sequence>MSVPDSCTFQANFLGEVKIDVRLPKCKAPSRRKKAVFEKWILASQKERHSLLLTAQARKREEECKFVKLKNPNQKQWIHFVGVGGCGLSALALLAVKQGFEVSGSDIRWSSFMDGLEQAGVRLHVGHSMSNVESNNGLRFPNAIVVSSAIPQDNVEILHAKSMGIPVYKRDYWLAKITEHHKLIAVSGSHGKSTTAGLLAYVLKAMGDDLTAVVGAHVPQFPGRNIVSGDSQHFVLEADEYDYCFLGLSPYIAVVTNVDWEHVDIFQDEVSVKTVFRRFLRKIRRGGHLVICGDSLGAYSLLDCRSEGPEPEHLSGARSIPSSDIVGCNIITYGISSTNEWHASSICPNSKGGSDYILCHRGQPLAKISLQIPGVHNVLNSIAAIATIMALLHDQRQINELINSLTLHLPNFIGLSRRFEMIGKIHGCHIYDDYAHHPTEVYMVLQAARQRFPMKRLVVVFQPHTYSRLAALKDDFAQALSNADHIVVTAVYSVREVGNWNVSGKDLTDSIIGPLSEYIPALEDVIDKLALEISKDPLRQILILTLGAGDINTVGPKLLHELQKRSCRVNSKHKLPIPALILA</sequence>
<dbReference type="STRING" id="210143.A0A1R3HDL4"/>
<dbReference type="OMA" id="DITYQLR"/>
<evidence type="ECO:0000313" key="12">
    <source>
        <dbReference type="EMBL" id="OMO68391.1"/>
    </source>
</evidence>
<dbReference type="EC" id="6.3.2.8" evidence="3"/>
<evidence type="ECO:0000256" key="4">
    <source>
        <dbReference type="ARBA" id="ARBA00022490"/>
    </source>
</evidence>
<dbReference type="OrthoDB" id="2017219at2759"/>
<evidence type="ECO:0000256" key="8">
    <source>
        <dbReference type="ARBA" id="ARBA00047833"/>
    </source>
</evidence>
<dbReference type="Gramene" id="OMO68391">
    <property type="protein sequence ID" value="OMO68391"/>
    <property type="gene ID" value="CCACVL1_19984"/>
</dbReference>
<dbReference type="InterPro" id="IPR004101">
    <property type="entry name" value="Mur_ligase_C"/>
</dbReference>
<name>A0A1R3HDL4_COCAP</name>
<evidence type="ECO:0000256" key="3">
    <source>
        <dbReference type="ARBA" id="ARBA00012211"/>
    </source>
</evidence>
<dbReference type="Proteomes" id="UP000188268">
    <property type="component" value="Unassembled WGS sequence"/>
</dbReference>
<comment type="caution">
    <text evidence="12">The sequence shown here is derived from an EMBL/GenBank/DDBJ whole genome shotgun (WGS) entry which is preliminary data.</text>
</comment>
<keyword evidence="6" id="KW-0547">Nucleotide-binding</keyword>
<dbReference type="InterPro" id="IPR005758">
    <property type="entry name" value="UDP-N-AcMur_Ala_ligase_MurC"/>
</dbReference>
<dbReference type="InterPro" id="IPR000713">
    <property type="entry name" value="Mur_ligase_N"/>
</dbReference>
<dbReference type="InterPro" id="IPR036615">
    <property type="entry name" value="Mur_ligase_C_dom_sf"/>
</dbReference>
<organism evidence="12 13">
    <name type="scientific">Corchorus capsularis</name>
    <name type="common">Jute</name>
    <dbReference type="NCBI Taxonomy" id="210143"/>
    <lineage>
        <taxon>Eukaryota</taxon>
        <taxon>Viridiplantae</taxon>
        <taxon>Streptophyta</taxon>
        <taxon>Embryophyta</taxon>
        <taxon>Tracheophyta</taxon>
        <taxon>Spermatophyta</taxon>
        <taxon>Magnoliopsida</taxon>
        <taxon>eudicotyledons</taxon>
        <taxon>Gunneridae</taxon>
        <taxon>Pentapetalae</taxon>
        <taxon>rosids</taxon>
        <taxon>malvids</taxon>
        <taxon>Malvales</taxon>
        <taxon>Malvaceae</taxon>
        <taxon>Grewioideae</taxon>
        <taxon>Apeibeae</taxon>
        <taxon>Corchorus</taxon>
    </lineage>
</organism>
<dbReference type="GO" id="GO:0008763">
    <property type="term" value="F:UDP-N-acetylmuramate-L-alanine ligase activity"/>
    <property type="evidence" value="ECO:0007669"/>
    <property type="project" value="UniProtKB-EC"/>
</dbReference>
<keyword evidence="13" id="KW-1185">Reference proteome</keyword>